<dbReference type="EMBL" id="GGEC01056315">
    <property type="protein sequence ID" value="MBX36799.1"/>
    <property type="molecule type" value="Transcribed_RNA"/>
</dbReference>
<sequence length="38" mass="4265">MHDTCGTNISKCFLLLVYLFTCLSIKLRNLCSLENLGS</sequence>
<proteinExistence type="predicted"/>
<name>A0A2P2N2V1_RHIMU</name>
<dbReference type="AlphaFoldDB" id="A0A2P2N2V1"/>
<reference evidence="1" key="1">
    <citation type="submission" date="2018-02" db="EMBL/GenBank/DDBJ databases">
        <title>Rhizophora mucronata_Transcriptome.</title>
        <authorList>
            <person name="Meera S.P."/>
            <person name="Sreeshan A."/>
            <person name="Augustine A."/>
        </authorList>
    </citation>
    <scope>NUCLEOTIDE SEQUENCE</scope>
    <source>
        <tissue evidence="1">Leaf</tissue>
    </source>
</reference>
<protein>
    <submittedName>
        <fullName evidence="1">Uncharacterized protein</fullName>
    </submittedName>
</protein>
<accession>A0A2P2N2V1</accession>
<organism evidence="1">
    <name type="scientific">Rhizophora mucronata</name>
    <name type="common">Asiatic mangrove</name>
    <dbReference type="NCBI Taxonomy" id="61149"/>
    <lineage>
        <taxon>Eukaryota</taxon>
        <taxon>Viridiplantae</taxon>
        <taxon>Streptophyta</taxon>
        <taxon>Embryophyta</taxon>
        <taxon>Tracheophyta</taxon>
        <taxon>Spermatophyta</taxon>
        <taxon>Magnoliopsida</taxon>
        <taxon>eudicotyledons</taxon>
        <taxon>Gunneridae</taxon>
        <taxon>Pentapetalae</taxon>
        <taxon>rosids</taxon>
        <taxon>fabids</taxon>
        <taxon>Malpighiales</taxon>
        <taxon>Rhizophoraceae</taxon>
        <taxon>Rhizophora</taxon>
    </lineage>
</organism>
<evidence type="ECO:0000313" key="1">
    <source>
        <dbReference type="EMBL" id="MBX36799.1"/>
    </source>
</evidence>